<dbReference type="InterPro" id="IPR018517">
    <property type="entry name" value="tRNA_hU_synthase_CS"/>
</dbReference>
<dbReference type="PANTHER" id="PTHR42907">
    <property type="entry name" value="FMN-LINKED OXIDOREDUCTASES SUPERFAMILY PROTEIN"/>
    <property type="match status" value="1"/>
</dbReference>
<dbReference type="GeneID" id="112284661"/>
<proteinExistence type="predicted"/>
<dbReference type="RefSeq" id="XP_024380440.1">
    <property type="nucleotide sequence ID" value="XM_024524672.2"/>
</dbReference>
<evidence type="ECO:0000256" key="3">
    <source>
        <dbReference type="ARBA" id="ARBA00022630"/>
    </source>
</evidence>
<protein>
    <recommendedName>
        <fullName evidence="9">DUS-like FMN-binding domain-containing protein</fullName>
    </recommendedName>
</protein>
<dbReference type="GO" id="GO:0000049">
    <property type="term" value="F:tRNA binding"/>
    <property type="evidence" value="ECO:0007669"/>
    <property type="project" value="UniProtKB-KW"/>
</dbReference>
<dbReference type="InterPro" id="IPR035587">
    <property type="entry name" value="DUS-like_FMN-bd"/>
</dbReference>
<dbReference type="AlphaFoldDB" id="A0A2K1KCL1"/>
<dbReference type="InterPro" id="IPR004653">
    <property type="entry name" value="DusA"/>
</dbReference>
<feature type="domain" description="DUS-like FMN-binding" evidence="9">
    <location>
        <begin position="74"/>
        <end position="387"/>
    </location>
</feature>
<evidence type="ECO:0000256" key="7">
    <source>
        <dbReference type="ARBA" id="ARBA00022884"/>
    </source>
</evidence>
<dbReference type="Gene3D" id="1.20.120.1460">
    <property type="match status" value="1"/>
</dbReference>
<keyword evidence="8" id="KW-0560">Oxidoreductase</keyword>
<dbReference type="OMA" id="YATHEMA"/>
<gene>
    <name evidence="11" type="primary">LOC112284661</name>
    <name evidence="10" type="ORF">PHYPA_010676</name>
</gene>
<dbReference type="CDD" id="cd02801">
    <property type="entry name" value="DUS_like_FMN"/>
    <property type="match status" value="1"/>
</dbReference>
<keyword evidence="7" id="KW-0694">RNA-binding</keyword>
<dbReference type="STRING" id="3218.A0A2K1KCL1"/>
<reference evidence="10 12" key="2">
    <citation type="journal article" date="2018" name="Plant J.">
        <title>The Physcomitrella patens chromosome-scale assembly reveals moss genome structure and evolution.</title>
        <authorList>
            <person name="Lang D."/>
            <person name="Ullrich K.K."/>
            <person name="Murat F."/>
            <person name="Fuchs J."/>
            <person name="Jenkins J."/>
            <person name="Haas F.B."/>
            <person name="Piednoel M."/>
            <person name="Gundlach H."/>
            <person name="Van Bel M."/>
            <person name="Meyberg R."/>
            <person name="Vives C."/>
            <person name="Morata J."/>
            <person name="Symeonidi A."/>
            <person name="Hiss M."/>
            <person name="Muchero W."/>
            <person name="Kamisugi Y."/>
            <person name="Saleh O."/>
            <person name="Blanc G."/>
            <person name="Decker E.L."/>
            <person name="van Gessel N."/>
            <person name="Grimwood J."/>
            <person name="Hayes R.D."/>
            <person name="Graham S.W."/>
            <person name="Gunter L.E."/>
            <person name="McDaniel S.F."/>
            <person name="Hoernstein S.N.W."/>
            <person name="Larsson A."/>
            <person name="Li F.W."/>
            <person name="Perroud P.F."/>
            <person name="Phillips J."/>
            <person name="Ranjan P."/>
            <person name="Rokshar D.S."/>
            <person name="Rothfels C.J."/>
            <person name="Schneider L."/>
            <person name="Shu S."/>
            <person name="Stevenson D.W."/>
            <person name="Thummler F."/>
            <person name="Tillich M."/>
            <person name="Villarreal Aguilar J.C."/>
            <person name="Widiez T."/>
            <person name="Wong G.K."/>
            <person name="Wymore A."/>
            <person name="Zhang Y."/>
            <person name="Zimmer A.D."/>
            <person name="Quatrano R.S."/>
            <person name="Mayer K.F.X."/>
            <person name="Goodstein D."/>
            <person name="Casacuberta J.M."/>
            <person name="Vandepoele K."/>
            <person name="Reski R."/>
            <person name="Cuming A.C."/>
            <person name="Tuskan G.A."/>
            <person name="Maumus F."/>
            <person name="Salse J."/>
            <person name="Schmutz J."/>
            <person name="Rensing S.A."/>
        </authorList>
    </citation>
    <scope>NUCLEOTIDE SEQUENCE [LARGE SCALE GENOMIC DNA]</scope>
    <source>
        <strain evidence="11 12">cv. Gransden 2004</strain>
    </source>
</reference>
<dbReference type="GO" id="GO:0017150">
    <property type="term" value="F:tRNA dihydrouridine synthase activity"/>
    <property type="evidence" value="ECO:0007669"/>
    <property type="project" value="InterPro"/>
</dbReference>
<keyword evidence="5" id="KW-0819">tRNA processing</keyword>
<dbReference type="InterPro" id="IPR013785">
    <property type="entry name" value="Aldolase_TIM"/>
</dbReference>
<dbReference type="GO" id="GO:0050660">
    <property type="term" value="F:flavin adenine dinucleotide binding"/>
    <property type="evidence" value="ECO:0007669"/>
    <property type="project" value="InterPro"/>
</dbReference>
<name>A0A2K1KCL1_PHYPA</name>
<dbReference type="FunCoup" id="A0A2K1KCL1">
    <property type="interactions" value="415"/>
</dbReference>
<evidence type="ECO:0000313" key="12">
    <source>
        <dbReference type="Proteomes" id="UP000006727"/>
    </source>
</evidence>
<dbReference type="NCBIfam" id="NF008774">
    <property type="entry name" value="PRK11815.1"/>
    <property type="match status" value="1"/>
</dbReference>
<sequence length="459" mass="50927">MTVSSSASLVSSPSSVKIRDGGRRILPVGFGLTRACITSEKFGSSGKEAETDAGVSTMRASERGSGYLPPRFSVAPMMDWTNNHFRTIARLMSKHAWLYTEMVVDDTINYQQDNLDMILKFPESHHPIVLQLGGCNPEKLFRASQLASLYGYDEINLNCGCPSDNVTGRSFGAALMLEPELVGQCVTAIAKGSPGTPVSVKCRIGVDDFDSYDFLHNFIRIVSSTSPTKHFIIHARKAVLKGLSPDENRRIPPLKYDYVFALMRDFPNLKFTLNGGVVGIHQVNEALNRGVFGVMLGRTAYNSPWSVLANVDRVVYGDMTPVLTRRQILEKYVVYGDAELHRYGYKKPGIRQIAQPLSGLFYREKGVGLWRRALDEYIRSSQTLHALLRDTLRVIPDSVLDDSPKLEESAVSLFADLSALPSAHPFGSSRTLQPPQQSLEDHSTVQFLGVDLKQKKHTQ</sequence>
<keyword evidence="3" id="KW-0285">Flavoprotein</keyword>
<evidence type="ECO:0000256" key="1">
    <source>
        <dbReference type="ARBA" id="ARBA00001917"/>
    </source>
</evidence>
<dbReference type="EMBL" id="ABEU02000007">
    <property type="protein sequence ID" value="PNR51489.1"/>
    <property type="molecule type" value="Genomic_DNA"/>
</dbReference>
<evidence type="ECO:0000256" key="5">
    <source>
        <dbReference type="ARBA" id="ARBA00022694"/>
    </source>
</evidence>
<evidence type="ECO:0000256" key="2">
    <source>
        <dbReference type="ARBA" id="ARBA00022555"/>
    </source>
</evidence>
<dbReference type="EnsemblPlants" id="Pp3c7_21950V3.2">
    <property type="protein sequence ID" value="Pp3c7_21950V3.2"/>
    <property type="gene ID" value="Pp3c7_21950"/>
</dbReference>
<accession>A0A2K1KCL1</accession>
<dbReference type="Gramene" id="Pp3c7_21950V3.1">
    <property type="protein sequence ID" value="Pp3c7_21950V3.1"/>
    <property type="gene ID" value="Pp3c7_21950"/>
</dbReference>
<keyword evidence="2" id="KW-0820">tRNA-binding</keyword>
<dbReference type="Gene3D" id="3.20.20.70">
    <property type="entry name" value="Aldolase class I"/>
    <property type="match status" value="1"/>
</dbReference>
<evidence type="ECO:0000313" key="11">
    <source>
        <dbReference type="EnsemblPlants" id="Pp3c7_21950V3.1"/>
    </source>
</evidence>
<evidence type="ECO:0000256" key="6">
    <source>
        <dbReference type="ARBA" id="ARBA00022857"/>
    </source>
</evidence>
<dbReference type="Gramene" id="Pp3c7_21950V3.2">
    <property type="protein sequence ID" value="Pp3c7_21950V3.2"/>
    <property type="gene ID" value="Pp3c7_21950"/>
</dbReference>
<keyword evidence="6" id="KW-0521">NADP</keyword>
<dbReference type="Proteomes" id="UP000006727">
    <property type="component" value="Chromosome 7"/>
</dbReference>
<organism evidence="10">
    <name type="scientific">Physcomitrium patens</name>
    <name type="common">Spreading-leaved earth moss</name>
    <name type="synonym">Physcomitrella patens</name>
    <dbReference type="NCBI Taxonomy" id="3218"/>
    <lineage>
        <taxon>Eukaryota</taxon>
        <taxon>Viridiplantae</taxon>
        <taxon>Streptophyta</taxon>
        <taxon>Embryophyta</taxon>
        <taxon>Bryophyta</taxon>
        <taxon>Bryophytina</taxon>
        <taxon>Bryopsida</taxon>
        <taxon>Funariidae</taxon>
        <taxon>Funariales</taxon>
        <taxon>Funariaceae</taxon>
        <taxon>Physcomitrium</taxon>
    </lineage>
</organism>
<dbReference type="Pfam" id="PF01207">
    <property type="entry name" value="Dus"/>
    <property type="match status" value="1"/>
</dbReference>
<comment type="cofactor">
    <cofactor evidence="1">
        <name>FMN</name>
        <dbReference type="ChEBI" id="CHEBI:58210"/>
    </cofactor>
</comment>
<dbReference type="EnsemblPlants" id="Pp3c7_21950V3.1">
    <property type="protein sequence ID" value="Pp3c7_21950V3.1"/>
    <property type="gene ID" value="Pp3c7_21950"/>
</dbReference>
<dbReference type="SUPFAM" id="SSF51395">
    <property type="entry name" value="FMN-linked oxidoreductases"/>
    <property type="match status" value="1"/>
</dbReference>
<evidence type="ECO:0000256" key="4">
    <source>
        <dbReference type="ARBA" id="ARBA00022643"/>
    </source>
</evidence>
<dbReference type="PROSITE" id="PS01136">
    <property type="entry name" value="UPF0034"/>
    <property type="match status" value="1"/>
</dbReference>
<dbReference type="PANTHER" id="PTHR42907:SF1">
    <property type="entry name" value="FMN-LINKED OXIDOREDUCTASES SUPERFAMILY PROTEIN"/>
    <property type="match status" value="1"/>
</dbReference>
<evidence type="ECO:0000313" key="10">
    <source>
        <dbReference type="EMBL" id="PNR51489.1"/>
    </source>
</evidence>
<evidence type="ECO:0000256" key="8">
    <source>
        <dbReference type="ARBA" id="ARBA00023002"/>
    </source>
</evidence>
<keyword evidence="4" id="KW-0288">FMN</keyword>
<keyword evidence="12" id="KW-1185">Reference proteome</keyword>
<dbReference type="PaxDb" id="3218-PP1S2_239V6.1"/>
<reference evidence="10 12" key="1">
    <citation type="journal article" date="2008" name="Science">
        <title>The Physcomitrella genome reveals evolutionary insights into the conquest of land by plants.</title>
        <authorList>
            <person name="Rensing S."/>
            <person name="Lang D."/>
            <person name="Zimmer A."/>
            <person name="Terry A."/>
            <person name="Salamov A."/>
            <person name="Shapiro H."/>
            <person name="Nishiyama T."/>
            <person name="Perroud P.-F."/>
            <person name="Lindquist E."/>
            <person name="Kamisugi Y."/>
            <person name="Tanahashi T."/>
            <person name="Sakakibara K."/>
            <person name="Fujita T."/>
            <person name="Oishi K."/>
            <person name="Shin-I T."/>
            <person name="Kuroki Y."/>
            <person name="Toyoda A."/>
            <person name="Suzuki Y."/>
            <person name="Hashimoto A."/>
            <person name="Yamaguchi K."/>
            <person name="Sugano A."/>
            <person name="Kohara Y."/>
            <person name="Fujiyama A."/>
            <person name="Anterola A."/>
            <person name="Aoki S."/>
            <person name="Ashton N."/>
            <person name="Barbazuk W.B."/>
            <person name="Barker E."/>
            <person name="Bennetzen J."/>
            <person name="Bezanilla M."/>
            <person name="Blankenship R."/>
            <person name="Cho S.H."/>
            <person name="Dutcher S."/>
            <person name="Estelle M."/>
            <person name="Fawcett J.A."/>
            <person name="Gundlach H."/>
            <person name="Hanada K."/>
            <person name="Heyl A."/>
            <person name="Hicks K.A."/>
            <person name="Hugh J."/>
            <person name="Lohr M."/>
            <person name="Mayer K."/>
            <person name="Melkozernov A."/>
            <person name="Murata T."/>
            <person name="Nelson D."/>
            <person name="Pils B."/>
            <person name="Prigge M."/>
            <person name="Reiss B."/>
            <person name="Renner T."/>
            <person name="Rombauts S."/>
            <person name="Rushton P."/>
            <person name="Sanderfoot A."/>
            <person name="Schween G."/>
            <person name="Shiu S.-H."/>
            <person name="Stueber K."/>
            <person name="Theodoulou F.L."/>
            <person name="Tu H."/>
            <person name="Van de Peer Y."/>
            <person name="Verrier P.J."/>
            <person name="Waters E."/>
            <person name="Wood A."/>
            <person name="Yang L."/>
            <person name="Cove D."/>
            <person name="Cuming A."/>
            <person name="Hasebe M."/>
            <person name="Lucas S."/>
            <person name="Mishler D.B."/>
            <person name="Reski R."/>
            <person name="Grigoriev I."/>
            <person name="Quatrano R.S."/>
            <person name="Boore J.L."/>
        </authorList>
    </citation>
    <scope>NUCLEOTIDE SEQUENCE [LARGE SCALE GENOMIC DNA]</scope>
    <source>
        <strain evidence="11 12">cv. Gransden 2004</strain>
    </source>
</reference>
<evidence type="ECO:0000259" key="9">
    <source>
        <dbReference type="Pfam" id="PF01207"/>
    </source>
</evidence>
<reference evidence="11" key="3">
    <citation type="submission" date="2020-12" db="UniProtKB">
        <authorList>
            <consortium name="EnsemblPlants"/>
        </authorList>
    </citation>
    <scope>IDENTIFICATION</scope>
</reference>